<evidence type="ECO:0000313" key="11">
    <source>
        <dbReference type="Proteomes" id="UP000070174"/>
    </source>
</evidence>
<keyword evidence="6" id="KW-0742">SOS response</keyword>
<keyword evidence="3 6" id="KW-0228">DNA excision</keyword>
<dbReference type="GO" id="GO:0009381">
    <property type="term" value="F:excinuclease ABC activity"/>
    <property type="evidence" value="ECO:0007669"/>
    <property type="project" value="UniProtKB-UniRule"/>
</dbReference>
<feature type="domain" description="UvrC family homology region profile" evidence="9">
    <location>
        <begin position="257"/>
        <end position="493"/>
    </location>
</feature>
<dbReference type="HAMAP" id="MF_00203">
    <property type="entry name" value="UvrC"/>
    <property type="match status" value="1"/>
</dbReference>
<dbReference type="GO" id="GO:0009432">
    <property type="term" value="P:SOS response"/>
    <property type="evidence" value="ECO:0007669"/>
    <property type="project" value="UniProtKB-UniRule"/>
</dbReference>
<evidence type="ECO:0000259" key="9">
    <source>
        <dbReference type="PROSITE" id="PS50165"/>
    </source>
</evidence>
<comment type="subunit">
    <text evidence="6">Interacts with UvrB in an incision complex.</text>
</comment>
<dbReference type="EMBL" id="LRQE01000025">
    <property type="protein sequence ID" value="KXA30425.1"/>
    <property type="molecule type" value="Genomic_DNA"/>
</dbReference>
<organism evidence="10">
    <name type="scientific">Peptoniphilus harei</name>
    <dbReference type="NCBI Taxonomy" id="54005"/>
    <lineage>
        <taxon>Bacteria</taxon>
        <taxon>Bacillati</taxon>
        <taxon>Bacillota</taxon>
        <taxon>Tissierellia</taxon>
        <taxon>Tissierellales</taxon>
        <taxon>Peptoniphilaceae</taxon>
        <taxon>Peptoniphilus</taxon>
    </lineage>
</organism>
<proteinExistence type="inferred from homology"/>
<accession>A0A133PP59</accession>
<dbReference type="Gene3D" id="1.10.150.20">
    <property type="entry name" value="5' to 3' exonuclease, C-terminal subdomain"/>
    <property type="match status" value="1"/>
</dbReference>
<dbReference type="GO" id="GO:0003677">
    <property type="term" value="F:DNA binding"/>
    <property type="evidence" value="ECO:0007669"/>
    <property type="project" value="UniProtKB-UniRule"/>
</dbReference>
<dbReference type="SUPFAM" id="SSF82771">
    <property type="entry name" value="GIY-YIG endonuclease"/>
    <property type="match status" value="1"/>
</dbReference>
<dbReference type="SMART" id="SM00465">
    <property type="entry name" value="GIYc"/>
    <property type="match status" value="1"/>
</dbReference>
<dbReference type="GO" id="GO:0009380">
    <property type="term" value="C:excinuclease repair complex"/>
    <property type="evidence" value="ECO:0007669"/>
    <property type="project" value="InterPro"/>
</dbReference>
<comment type="subcellular location">
    <subcellularLocation>
        <location evidence="6">Cytoplasm</location>
    </subcellularLocation>
</comment>
<dbReference type="PROSITE" id="PS50164">
    <property type="entry name" value="GIY_YIG"/>
    <property type="match status" value="1"/>
</dbReference>
<dbReference type="PROSITE" id="PS50151">
    <property type="entry name" value="UVR"/>
    <property type="match status" value="1"/>
</dbReference>
<evidence type="ECO:0000259" key="7">
    <source>
        <dbReference type="PROSITE" id="PS50151"/>
    </source>
</evidence>
<dbReference type="CDD" id="cd10434">
    <property type="entry name" value="GIY-YIG_UvrC_Cho"/>
    <property type="match status" value="1"/>
</dbReference>
<dbReference type="InterPro" id="IPR001162">
    <property type="entry name" value="UvrC_RNase_H_dom"/>
</dbReference>
<dbReference type="InterPro" id="IPR050066">
    <property type="entry name" value="UvrABC_protein_C"/>
</dbReference>
<dbReference type="FunFam" id="3.40.1440.10:FF:000001">
    <property type="entry name" value="UvrABC system protein C"/>
    <property type="match status" value="1"/>
</dbReference>
<feature type="domain" description="GIY-YIG" evidence="8">
    <location>
        <begin position="13"/>
        <end position="92"/>
    </location>
</feature>
<reference evidence="10 11" key="1">
    <citation type="submission" date="2016-01" db="EMBL/GenBank/DDBJ databases">
        <authorList>
            <person name="Oliw E.H."/>
        </authorList>
    </citation>
    <scope>NUCLEOTIDE SEQUENCE [LARGE SCALE GENOMIC DNA]</scope>
    <source>
        <strain evidence="10 11">CMW7756A</strain>
    </source>
</reference>
<dbReference type="InterPro" id="IPR036876">
    <property type="entry name" value="UVR_dom_sf"/>
</dbReference>
<feature type="domain" description="UVR" evidence="7">
    <location>
        <begin position="205"/>
        <end position="240"/>
    </location>
</feature>
<comment type="caution">
    <text evidence="10">The sequence shown here is derived from an EMBL/GenBank/DDBJ whole genome shotgun (WGS) entry which is preliminary data.</text>
</comment>
<dbReference type="Pfam" id="PF08459">
    <property type="entry name" value="UvrC_RNaseH_dom"/>
    <property type="match status" value="1"/>
</dbReference>
<dbReference type="Gene3D" id="3.40.1440.10">
    <property type="entry name" value="GIY-YIG endonuclease"/>
    <property type="match status" value="1"/>
</dbReference>
<dbReference type="SUPFAM" id="SSF46600">
    <property type="entry name" value="C-terminal UvrC-binding domain of UvrB"/>
    <property type="match status" value="1"/>
</dbReference>
<evidence type="ECO:0000256" key="6">
    <source>
        <dbReference type="HAMAP-Rule" id="MF_00203"/>
    </source>
</evidence>
<name>A0A133PP59_9FIRM</name>
<dbReference type="InterPro" id="IPR001943">
    <property type="entry name" value="UVR_dom"/>
</dbReference>
<dbReference type="PATRIC" id="fig|54005.3.peg.873"/>
<dbReference type="AlphaFoldDB" id="A0A133PP59"/>
<evidence type="ECO:0000259" key="8">
    <source>
        <dbReference type="PROSITE" id="PS50164"/>
    </source>
</evidence>
<dbReference type="InterPro" id="IPR000305">
    <property type="entry name" value="GIY-YIG_endonuc"/>
</dbReference>
<sequence>MLDLRERLDKLPDKPGVYIMKNELDEIIYVGKAKSLRKRVRQYFGSYGKSSKKVASMVSKIHDFEYIIVENEVESLVLESNLIKDNLPKYNILLRDDKQYPYIKVKVNERFPRVMKTRRVAKDGAKYFGPYPDVFAVNGSIETFERIYPLRTCNLNLENVEEKPYRPCLNYYIGKCLGPCTGEVKDEDYNLMIDEVLSFLSSSNSKLVDKLHEKMMDCSRNLDYENAADIRDRIKNLEYLKERQLISDPEANDDKDIIALAKGIDEVLIQIFFFRNGKIIGREHYMIRDYYNDSYEEIFSSFIKQFYIGASYIPKELIIEEKPLDIKLLEDWLTEKRGNKVNIVVPIKGNKKELVRMVKRNALDMIEKYGDKFKKRAETNKKALEDIRDLLGLSETPRRIEAYDISNISGVESVGSMVVFEDGDSKKSDYRKFRIKSVVGPDDYSSLKEVIERRFTRGVEEKKTSKSSSFSNFPDLIMMDGGKGQVNAAKEILDKLNLNLEICGLVKDDFHKTRGIIYNNEEFKIDLNSRAYKMIYKIQEEAHRFAINYHRNLRTKTMFKSELDDIKLIGPKRKENLLKHFRSIDKIKNASLEELMEVESMNEASANSIYQHFRGGNNGR</sequence>
<dbReference type="Proteomes" id="UP000070174">
    <property type="component" value="Unassembled WGS sequence"/>
</dbReference>
<dbReference type="SUPFAM" id="SSF47781">
    <property type="entry name" value="RuvA domain 2-like"/>
    <property type="match status" value="1"/>
</dbReference>
<dbReference type="InterPro" id="IPR035901">
    <property type="entry name" value="GIY-YIG_endonuc_sf"/>
</dbReference>
<dbReference type="InterPro" id="IPR004791">
    <property type="entry name" value="UvrC"/>
</dbReference>
<dbReference type="RefSeq" id="WP_060800064.1">
    <property type="nucleotide sequence ID" value="NZ_KQ957097.1"/>
</dbReference>
<dbReference type="Pfam" id="PF01541">
    <property type="entry name" value="GIY-YIG"/>
    <property type="match status" value="1"/>
</dbReference>
<comment type="function">
    <text evidence="6">The UvrABC repair system catalyzes the recognition and processing of DNA lesions. UvrC both incises the 5' and 3' sides of the lesion. The N-terminal half is responsible for the 3' incision and the C-terminal half is responsible for the 5' incision.</text>
</comment>
<keyword evidence="4 6" id="KW-0267">Excision nuclease</keyword>
<dbReference type="GO" id="GO:0006289">
    <property type="term" value="P:nucleotide-excision repair"/>
    <property type="evidence" value="ECO:0007669"/>
    <property type="project" value="UniProtKB-UniRule"/>
</dbReference>
<dbReference type="Gene3D" id="4.10.860.10">
    <property type="entry name" value="UVR domain"/>
    <property type="match status" value="1"/>
</dbReference>
<dbReference type="PROSITE" id="PS50165">
    <property type="entry name" value="UVRC"/>
    <property type="match status" value="1"/>
</dbReference>
<dbReference type="InterPro" id="IPR047296">
    <property type="entry name" value="GIY-YIG_UvrC_Cho"/>
</dbReference>
<protein>
    <recommendedName>
        <fullName evidence="6">UvrABC system protein C</fullName>
        <shortName evidence="6">Protein UvrC</shortName>
    </recommendedName>
    <alternativeName>
        <fullName evidence="6">Excinuclease ABC subunit C</fullName>
    </alternativeName>
</protein>
<gene>
    <name evidence="6" type="primary">uvrC</name>
    <name evidence="10" type="ORF">HMPREF3229_00888</name>
</gene>
<dbReference type="InterPro" id="IPR038476">
    <property type="entry name" value="UvrC_RNase_H_dom_sf"/>
</dbReference>
<dbReference type="NCBIfam" id="NF001824">
    <property type="entry name" value="PRK00558.1-5"/>
    <property type="match status" value="1"/>
</dbReference>
<dbReference type="Gene3D" id="3.30.420.340">
    <property type="entry name" value="UvrC, RNAse H endonuclease domain"/>
    <property type="match status" value="1"/>
</dbReference>
<dbReference type="Pfam" id="PF02151">
    <property type="entry name" value="UVR"/>
    <property type="match status" value="1"/>
</dbReference>
<keyword evidence="2 6" id="KW-0227">DNA damage</keyword>
<evidence type="ECO:0000256" key="5">
    <source>
        <dbReference type="ARBA" id="ARBA00023204"/>
    </source>
</evidence>
<dbReference type="NCBIfam" id="TIGR00194">
    <property type="entry name" value="uvrC"/>
    <property type="match status" value="1"/>
</dbReference>
<dbReference type="Pfam" id="PF22920">
    <property type="entry name" value="UvrC_RNaseH"/>
    <property type="match status" value="1"/>
</dbReference>
<dbReference type="PANTHER" id="PTHR30562">
    <property type="entry name" value="UVRC/OXIDOREDUCTASE"/>
    <property type="match status" value="1"/>
</dbReference>
<comment type="similarity">
    <text evidence="6">Belongs to the UvrC family.</text>
</comment>
<evidence type="ECO:0000256" key="2">
    <source>
        <dbReference type="ARBA" id="ARBA00022763"/>
    </source>
</evidence>
<keyword evidence="5 6" id="KW-0234">DNA repair</keyword>
<dbReference type="Pfam" id="PF14520">
    <property type="entry name" value="HHH_5"/>
    <property type="match status" value="1"/>
</dbReference>
<evidence type="ECO:0000256" key="4">
    <source>
        <dbReference type="ARBA" id="ARBA00022881"/>
    </source>
</evidence>
<keyword evidence="1 6" id="KW-0963">Cytoplasm</keyword>
<evidence type="ECO:0000256" key="1">
    <source>
        <dbReference type="ARBA" id="ARBA00022490"/>
    </source>
</evidence>
<dbReference type="PANTHER" id="PTHR30562:SF1">
    <property type="entry name" value="UVRABC SYSTEM PROTEIN C"/>
    <property type="match status" value="1"/>
</dbReference>
<evidence type="ECO:0000313" key="10">
    <source>
        <dbReference type="EMBL" id="KXA30425.1"/>
    </source>
</evidence>
<dbReference type="InterPro" id="IPR010994">
    <property type="entry name" value="RuvA_2-like"/>
</dbReference>
<evidence type="ECO:0000256" key="3">
    <source>
        <dbReference type="ARBA" id="ARBA00022769"/>
    </source>
</evidence>
<dbReference type="GO" id="GO:0005737">
    <property type="term" value="C:cytoplasm"/>
    <property type="evidence" value="ECO:0007669"/>
    <property type="project" value="UniProtKB-SubCell"/>
</dbReference>